<sequence length="159" mass="16478">MDFKTLQLQTIELRSRPFGKRAISWSSDAELAVAADDSVCVFVPHFPRLDPDHQQAPEGSGSGSGHGNDGAAGGTAAAQAGFNSQAVVPLKPQFADGQRRIPIALPRVNPRVNRHLFHAAGLECPYDPYDSDASNGEGESEGGGAASAMGTAAGAPPWA</sequence>
<dbReference type="EMBL" id="ADBL01001454">
    <property type="status" value="NOT_ANNOTATED_CDS"/>
    <property type="molecule type" value="Genomic_DNA"/>
</dbReference>
<dbReference type="STRING" id="644358.A0A0C4E130"/>
<dbReference type="VEuPathDB" id="FungiDB:MAPG_06073"/>
<feature type="region of interest" description="Disordered" evidence="1">
    <location>
        <begin position="130"/>
        <end position="159"/>
    </location>
</feature>
<reference evidence="3" key="5">
    <citation type="submission" date="2015-06" db="UniProtKB">
        <authorList>
            <consortium name="EnsemblFungi"/>
        </authorList>
    </citation>
    <scope>IDENTIFICATION</scope>
    <source>
        <strain evidence="3">ATCC 64411</strain>
    </source>
</reference>
<reference evidence="2" key="3">
    <citation type="submission" date="2011-03" db="EMBL/GenBank/DDBJ databases">
        <title>Annotation of Magnaporthe poae ATCC 64411.</title>
        <authorList>
            <person name="Ma L.-J."/>
            <person name="Dead R."/>
            <person name="Young S.K."/>
            <person name="Zeng Q."/>
            <person name="Gargeya S."/>
            <person name="Fitzgerald M."/>
            <person name="Haas B."/>
            <person name="Abouelleil A."/>
            <person name="Alvarado L."/>
            <person name="Arachchi H.M."/>
            <person name="Berlin A."/>
            <person name="Brown A."/>
            <person name="Chapman S.B."/>
            <person name="Chen Z."/>
            <person name="Dunbar C."/>
            <person name="Freedman E."/>
            <person name="Gearin G."/>
            <person name="Gellesch M."/>
            <person name="Goldberg J."/>
            <person name="Griggs A."/>
            <person name="Gujja S."/>
            <person name="Heiman D."/>
            <person name="Howarth C."/>
            <person name="Larson L."/>
            <person name="Lui A."/>
            <person name="MacDonald P.J.P."/>
            <person name="Mehta T."/>
            <person name="Montmayeur A."/>
            <person name="Murphy C."/>
            <person name="Neiman D."/>
            <person name="Pearson M."/>
            <person name="Priest M."/>
            <person name="Roberts A."/>
            <person name="Saif S."/>
            <person name="Shea T."/>
            <person name="Shenoy N."/>
            <person name="Sisk P."/>
            <person name="Stolte C."/>
            <person name="Sykes S."/>
            <person name="Yandava C."/>
            <person name="Wortman J."/>
            <person name="Nusbaum C."/>
            <person name="Birren B."/>
        </authorList>
    </citation>
    <scope>NUCLEOTIDE SEQUENCE</scope>
    <source>
        <strain evidence="2">ATCC 64411</strain>
    </source>
</reference>
<evidence type="ECO:0000313" key="2">
    <source>
        <dbReference type="EMBL" id="KLU87068.1"/>
    </source>
</evidence>
<protein>
    <submittedName>
        <fullName evidence="2 3">Uncharacterized protein</fullName>
    </submittedName>
</protein>
<feature type="compositionally biased region" description="Low complexity" evidence="1">
    <location>
        <begin position="146"/>
        <end position="159"/>
    </location>
</feature>
<organism evidence="3 4">
    <name type="scientific">Magnaporthiopsis poae (strain ATCC 64411 / 73-15)</name>
    <name type="common">Kentucky bluegrass fungus</name>
    <name type="synonym">Magnaporthe poae</name>
    <dbReference type="NCBI Taxonomy" id="644358"/>
    <lineage>
        <taxon>Eukaryota</taxon>
        <taxon>Fungi</taxon>
        <taxon>Dikarya</taxon>
        <taxon>Ascomycota</taxon>
        <taxon>Pezizomycotina</taxon>
        <taxon>Sordariomycetes</taxon>
        <taxon>Sordariomycetidae</taxon>
        <taxon>Magnaporthales</taxon>
        <taxon>Magnaporthaceae</taxon>
        <taxon>Magnaporthiopsis</taxon>
    </lineage>
</organism>
<reference evidence="4" key="2">
    <citation type="submission" date="2010-05" db="EMBL/GenBank/DDBJ databases">
        <title>The genome sequence of Magnaporthe poae strain ATCC 64411.</title>
        <authorList>
            <person name="Ma L.-J."/>
            <person name="Dead R."/>
            <person name="Young S."/>
            <person name="Zeng Q."/>
            <person name="Koehrsen M."/>
            <person name="Alvarado L."/>
            <person name="Berlin A."/>
            <person name="Chapman S.B."/>
            <person name="Chen Z."/>
            <person name="Freedman E."/>
            <person name="Gellesch M."/>
            <person name="Goldberg J."/>
            <person name="Griggs A."/>
            <person name="Gujja S."/>
            <person name="Heilman E.R."/>
            <person name="Heiman D."/>
            <person name="Hepburn T."/>
            <person name="Howarth C."/>
            <person name="Jen D."/>
            <person name="Larson L."/>
            <person name="Mehta T."/>
            <person name="Neiman D."/>
            <person name="Pearson M."/>
            <person name="Roberts A."/>
            <person name="Saif S."/>
            <person name="Shea T."/>
            <person name="Shenoy N."/>
            <person name="Sisk P."/>
            <person name="Stolte C."/>
            <person name="Sykes S."/>
            <person name="Walk T."/>
            <person name="White J."/>
            <person name="Yandava C."/>
            <person name="Haas B."/>
            <person name="Nusbaum C."/>
            <person name="Birren B."/>
        </authorList>
    </citation>
    <scope>NUCLEOTIDE SEQUENCE [LARGE SCALE GENOMIC DNA]</scope>
    <source>
        <strain evidence="4">ATCC 64411 / 73-15</strain>
    </source>
</reference>
<dbReference type="AlphaFoldDB" id="A0A0C4E130"/>
<evidence type="ECO:0000256" key="1">
    <source>
        <dbReference type="SAM" id="MobiDB-lite"/>
    </source>
</evidence>
<accession>A0A0C4E130</accession>
<dbReference type="EMBL" id="GL876970">
    <property type="protein sequence ID" value="KLU87068.1"/>
    <property type="molecule type" value="Genomic_DNA"/>
</dbReference>
<feature type="region of interest" description="Disordered" evidence="1">
    <location>
        <begin position="49"/>
        <end position="78"/>
    </location>
</feature>
<feature type="compositionally biased region" description="Gly residues" evidence="1">
    <location>
        <begin position="60"/>
        <end position="73"/>
    </location>
</feature>
<reference evidence="2" key="1">
    <citation type="submission" date="2010-05" db="EMBL/GenBank/DDBJ databases">
        <title>The Genome Sequence of Magnaporthe poae strain ATCC 64411.</title>
        <authorList>
            <consortium name="The Broad Institute Genome Sequencing Platform"/>
            <consortium name="Broad Institute Genome Sequencing Center for Infectious Disease"/>
            <person name="Ma L.-J."/>
            <person name="Dead R."/>
            <person name="Young S."/>
            <person name="Zeng Q."/>
            <person name="Koehrsen M."/>
            <person name="Alvarado L."/>
            <person name="Berlin A."/>
            <person name="Chapman S.B."/>
            <person name="Chen Z."/>
            <person name="Freedman E."/>
            <person name="Gellesch M."/>
            <person name="Goldberg J."/>
            <person name="Griggs A."/>
            <person name="Gujja S."/>
            <person name="Heilman E.R."/>
            <person name="Heiman D."/>
            <person name="Hepburn T."/>
            <person name="Howarth C."/>
            <person name="Jen D."/>
            <person name="Larson L."/>
            <person name="Mehta T."/>
            <person name="Neiman D."/>
            <person name="Pearson M."/>
            <person name="Roberts A."/>
            <person name="Saif S."/>
            <person name="Shea T."/>
            <person name="Shenoy N."/>
            <person name="Sisk P."/>
            <person name="Stolte C."/>
            <person name="Sykes S."/>
            <person name="Walk T."/>
            <person name="White J."/>
            <person name="Yandava C."/>
            <person name="Haas B."/>
            <person name="Nusbaum C."/>
            <person name="Birren B."/>
        </authorList>
    </citation>
    <scope>NUCLEOTIDE SEQUENCE</scope>
    <source>
        <strain evidence="2">ATCC 64411</strain>
    </source>
</reference>
<dbReference type="EnsemblFungi" id="MAPG_06073T0">
    <property type="protein sequence ID" value="MAPG_06073T0"/>
    <property type="gene ID" value="MAPG_06073"/>
</dbReference>
<dbReference type="Proteomes" id="UP000011715">
    <property type="component" value="Unassembled WGS sequence"/>
</dbReference>
<gene>
    <name evidence="2" type="ORF">MAPG_06073</name>
</gene>
<reference evidence="3" key="4">
    <citation type="journal article" date="2015" name="G3 (Bethesda)">
        <title>Genome sequences of three phytopathogenic species of the Magnaporthaceae family of fungi.</title>
        <authorList>
            <person name="Okagaki L.H."/>
            <person name="Nunes C.C."/>
            <person name="Sailsbery J."/>
            <person name="Clay B."/>
            <person name="Brown D."/>
            <person name="John T."/>
            <person name="Oh Y."/>
            <person name="Young N."/>
            <person name="Fitzgerald M."/>
            <person name="Haas B.J."/>
            <person name="Zeng Q."/>
            <person name="Young S."/>
            <person name="Adiconis X."/>
            <person name="Fan L."/>
            <person name="Levin J.Z."/>
            <person name="Mitchell T.K."/>
            <person name="Okubara P.A."/>
            <person name="Farman M.L."/>
            <person name="Kohn L.M."/>
            <person name="Birren B."/>
            <person name="Ma L.-J."/>
            <person name="Dean R.A."/>
        </authorList>
    </citation>
    <scope>NUCLEOTIDE SEQUENCE</scope>
    <source>
        <strain evidence="3">ATCC 64411 / 73-15</strain>
    </source>
</reference>
<name>A0A0C4E130_MAGP6</name>
<proteinExistence type="predicted"/>
<keyword evidence="4" id="KW-1185">Reference proteome</keyword>
<dbReference type="OrthoDB" id="192611at2759"/>
<evidence type="ECO:0000313" key="4">
    <source>
        <dbReference type="Proteomes" id="UP000011715"/>
    </source>
</evidence>
<dbReference type="eggNOG" id="ENOG502SGPH">
    <property type="taxonomic scope" value="Eukaryota"/>
</dbReference>
<evidence type="ECO:0000313" key="3">
    <source>
        <dbReference type="EnsemblFungi" id="MAPG_06073T0"/>
    </source>
</evidence>